<evidence type="ECO:0000256" key="2">
    <source>
        <dbReference type="ARBA" id="ARBA00022679"/>
    </source>
</evidence>
<dbReference type="SMART" id="SM00382">
    <property type="entry name" value="AAA"/>
    <property type="match status" value="1"/>
</dbReference>
<keyword evidence="8 11" id="KW-0067">ATP-binding</keyword>
<feature type="compositionally biased region" description="Polar residues" evidence="12">
    <location>
        <begin position="394"/>
        <end position="404"/>
    </location>
</feature>
<dbReference type="FunFam" id="1.10.8.60:FF:000013">
    <property type="entry name" value="DNA polymerase III subunit gamma/tau"/>
    <property type="match status" value="1"/>
</dbReference>
<dbReference type="FunFam" id="3.40.50.300:FF:000014">
    <property type="entry name" value="DNA polymerase III subunit gamma/tau"/>
    <property type="match status" value="1"/>
</dbReference>
<evidence type="ECO:0000256" key="8">
    <source>
        <dbReference type="ARBA" id="ARBA00022840"/>
    </source>
</evidence>
<feature type="compositionally biased region" description="Basic and acidic residues" evidence="12">
    <location>
        <begin position="372"/>
        <end position="381"/>
    </location>
</feature>
<feature type="domain" description="AAA+ ATPase" evidence="13">
    <location>
        <begin position="37"/>
        <end position="179"/>
    </location>
</feature>
<dbReference type="InterPro" id="IPR012763">
    <property type="entry name" value="DNA_pol_III_sug/sutau_N"/>
</dbReference>
<dbReference type="AlphaFoldDB" id="A0A554LPN4"/>
<dbReference type="Proteomes" id="UP000316495">
    <property type="component" value="Unassembled WGS sequence"/>
</dbReference>
<keyword evidence="5" id="KW-0479">Metal-binding</keyword>
<dbReference type="CDD" id="cd00009">
    <property type="entry name" value="AAA"/>
    <property type="match status" value="1"/>
</dbReference>
<dbReference type="GO" id="GO:0009360">
    <property type="term" value="C:DNA polymerase III complex"/>
    <property type="evidence" value="ECO:0007669"/>
    <property type="project" value="InterPro"/>
</dbReference>
<evidence type="ECO:0000313" key="14">
    <source>
        <dbReference type="EMBL" id="TSC94838.1"/>
    </source>
</evidence>
<evidence type="ECO:0000256" key="10">
    <source>
        <dbReference type="ARBA" id="ARBA00049244"/>
    </source>
</evidence>
<organism evidence="14 15">
    <name type="scientific">Candidatus Berkelbacteria bacterium Athens1014_28</name>
    <dbReference type="NCBI Taxonomy" id="2017145"/>
    <lineage>
        <taxon>Bacteria</taxon>
        <taxon>Candidatus Berkelbacteria</taxon>
    </lineage>
</organism>
<keyword evidence="2 11" id="KW-0808">Transferase</keyword>
<dbReference type="GO" id="GO:0003677">
    <property type="term" value="F:DNA binding"/>
    <property type="evidence" value="ECO:0007669"/>
    <property type="project" value="InterPro"/>
</dbReference>
<dbReference type="PANTHER" id="PTHR11669:SF0">
    <property type="entry name" value="PROTEIN STICHEL-LIKE 2"/>
    <property type="match status" value="1"/>
</dbReference>
<dbReference type="NCBIfam" id="NF004046">
    <property type="entry name" value="PRK05563.1"/>
    <property type="match status" value="1"/>
</dbReference>
<feature type="region of interest" description="Disordered" evidence="12">
    <location>
        <begin position="364"/>
        <end position="439"/>
    </location>
</feature>
<keyword evidence="3 11" id="KW-0548">Nucleotidyltransferase</keyword>
<proteinExistence type="inferred from homology"/>
<comment type="function">
    <text evidence="11">DNA polymerase III is a complex, multichain enzyme responsible for most of the replicative synthesis in bacteria. This DNA polymerase also exhibits 3' to 5' exonuclease activity.</text>
</comment>
<comment type="caution">
    <text evidence="14">The sequence shown here is derived from an EMBL/GenBank/DDBJ whole genome shotgun (WGS) entry which is preliminary data.</text>
</comment>
<dbReference type="InterPro" id="IPR001270">
    <property type="entry name" value="ClpA/B"/>
</dbReference>
<comment type="similarity">
    <text evidence="1 11">Belongs to the DnaX/STICHEL family.</text>
</comment>
<dbReference type="InterPro" id="IPR027417">
    <property type="entry name" value="P-loop_NTPase"/>
</dbReference>
<dbReference type="Pfam" id="PF13177">
    <property type="entry name" value="DNA_pol3_delta2"/>
    <property type="match status" value="1"/>
</dbReference>
<feature type="compositionally biased region" description="Polar residues" evidence="12">
    <location>
        <begin position="417"/>
        <end position="439"/>
    </location>
</feature>
<evidence type="ECO:0000259" key="13">
    <source>
        <dbReference type="SMART" id="SM00382"/>
    </source>
</evidence>
<keyword evidence="7" id="KW-0862">Zinc</keyword>
<dbReference type="NCBIfam" id="TIGR02397">
    <property type="entry name" value="dnaX_nterm"/>
    <property type="match status" value="1"/>
</dbReference>
<protein>
    <recommendedName>
        <fullName evidence="11">DNA polymerase III subunit gamma/tau</fullName>
        <ecNumber evidence="11">2.7.7.7</ecNumber>
    </recommendedName>
</protein>
<evidence type="ECO:0000256" key="3">
    <source>
        <dbReference type="ARBA" id="ARBA00022695"/>
    </source>
</evidence>
<dbReference type="SUPFAM" id="SSF48019">
    <property type="entry name" value="post-AAA+ oligomerization domain-like"/>
    <property type="match status" value="1"/>
</dbReference>
<dbReference type="InterPro" id="IPR022754">
    <property type="entry name" value="DNA_pol_III_gamma-3"/>
</dbReference>
<comment type="catalytic activity">
    <reaction evidence="10 11">
        <text>DNA(n) + a 2'-deoxyribonucleoside 5'-triphosphate = DNA(n+1) + diphosphate</text>
        <dbReference type="Rhea" id="RHEA:22508"/>
        <dbReference type="Rhea" id="RHEA-COMP:17339"/>
        <dbReference type="Rhea" id="RHEA-COMP:17340"/>
        <dbReference type="ChEBI" id="CHEBI:33019"/>
        <dbReference type="ChEBI" id="CHEBI:61560"/>
        <dbReference type="ChEBI" id="CHEBI:173112"/>
        <dbReference type="EC" id="2.7.7.7"/>
    </reaction>
</comment>
<comment type="subunit">
    <text evidence="11">DNA polymerase III contains a core (composed of alpha, epsilon and theta chains) that associates with a tau subunit. This core dimerizes to form the POLIII' complex. PolIII' associates with the gamma complex (composed of gamma, delta, delta', psi and chi chains) and with the beta chain to form the complete DNA polymerase III complex.</text>
</comment>
<sequence>MISKTLYRKYRPQKFSDIIGQQHIVKTLSGAIANEHIGHAYLFTGPRGTGKTTLARIFAKAISCADRKDFEPCEKCQSCQLISEGTAMDIIEIDAASNTGVENIRELRETVKLPPSIGKYKVYIIDEVHMLSSGAFNALLKTLEEPPAHAVFILATTEIHKVPETILSRCQRFDFSRLSLEDIISKLSFIAKNEKVKIEKEALEMIAISAEGGMRDAESLLAQIISLEDKNITTKEVEEILGTTSHKEVAKISELLFERQTAEALLLLNELAKNGLDLEFFGKSLINYLRQMMILSIDCKMPEILKNFTKEQSEIITSLAQKTELERIVSAVEILSEAKNKIRTSFLPQLPLEIAFIKISKNTGSSSLSAPKIEDTQKEEVANPPILPEKKIQSAKTTRTSPSAYTEEKQPAPSKIDAQSQSSPTQIEEKSNQTANSNCNPISLAQVKTAWGQFLLEMKKFNHSLSAFLSNCEPVRIDGNTIVIATAFPFYKEKFNEPQNRLTIKQVFDKILEADCRIDIATEEEAGVKIAKK</sequence>
<evidence type="ECO:0000256" key="6">
    <source>
        <dbReference type="ARBA" id="ARBA00022741"/>
    </source>
</evidence>
<evidence type="ECO:0000256" key="12">
    <source>
        <dbReference type="SAM" id="MobiDB-lite"/>
    </source>
</evidence>
<dbReference type="Gene3D" id="1.20.272.10">
    <property type="match status" value="1"/>
</dbReference>
<gene>
    <name evidence="11" type="primary">dnaX</name>
    <name evidence="14" type="ORF">Athens101428_120</name>
</gene>
<accession>A0A554LPN4</accession>
<evidence type="ECO:0000256" key="5">
    <source>
        <dbReference type="ARBA" id="ARBA00022723"/>
    </source>
</evidence>
<dbReference type="PRINTS" id="PR00300">
    <property type="entry name" value="CLPPROTEASEA"/>
</dbReference>
<feature type="non-terminal residue" evidence="14">
    <location>
        <position position="533"/>
    </location>
</feature>
<dbReference type="Pfam" id="PF22608">
    <property type="entry name" value="DNAX_ATPase_lid"/>
    <property type="match status" value="1"/>
</dbReference>
<evidence type="ECO:0000256" key="11">
    <source>
        <dbReference type="RuleBase" id="RU364063"/>
    </source>
</evidence>
<evidence type="ECO:0000256" key="1">
    <source>
        <dbReference type="ARBA" id="ARBA00006360"/>
    </source>
</evidence>
<keyword evidence="6 11" id="KW-0547">Nucleotide-binding</keyword>
<dbReference type="CDD" id="cd18137">
    <property type="entry name" value="HLD_clamp_pol_III_gamma_tau"/>
    <property type="match status" value="1"/>
</dbReference>
<dbReference type="InterPro" id="IPR045085">
    <property type="entry name" value="HLD_clamp_pol_III_gamma_tau"/>
</dbReference>
<dbReference type="PANTHER" id="PTHR11669">
    <property type="entry name" value="REPLICATION FACTOR C / DNA POLYMERASE III GAMMA-TAU SUBUNIT"/>
    <property type="match status" value="1"/>
</dbReference>
<name>A0A554LPN4_9BACT</name>
<dbReference type="InterPro" id="IPR003593">
    <property type="entry name" value="AAA+_ATPase"/>
</dbReference>
<dbReference type="GO" id="GO:0046872">
    <property type="term" value="F:metal ion binding"/>
    <property type="evidence" value="ECO:0007669"/>
    <property type="project" value="UniProtKB-KW"/>
</dbReference>
<dbReference type="EMBL" id="VMGN01000005">
    <property type="protein sequence ID" value="TSC94838.1"/>
    <property type="molecule type" value="Genomic_DNA"/>
</dbReference>
<dbReference type="GO" id="GO:0005524">
    <property type="term" value="F:ATP binding"/>
    <property type="evidence" value="ECO:0007669"/>
    <property type="project" value="UniProtKB-KW"/>
</dbReference>
<dbReference type="InterPro" id="IPR050238">
    <property type="entry name" value="DNA_Rep/Repair_Clamp_Loader"/>
</dbReference>
<evidence type="ECO:0000313" key="15">
    <source>
        <dbReference type="Proteomes" id="UP000316495"/>
    </source>
</evidence>
<dbReference type="SUPFAM" id="SSF52540">
    <property type="entry name" value="P-loop containing nucleoside triphosphate hydrolases"/>
    <property type="match status" value="1"/>
</dbReference>
<keyword evidence="4 11" id="KW-0235">DNA replication</keyword>
<dbReference type="Gene3D" id="1.10.8.60">
    <property type="match status" value="1"/>
</dbReference>
<keyword evidence="9 11" id="KW-0239">DNA-directed DNA polymerase</keyword>
<evidence type="ECO:0000256" key="4">
    <source>
        <dbReference type="ARBA" id="ARBA00022705"/>
    </source>
</evidence>
<dbReference type="GO" id="GO:0003887">
    <property type="term" value="F:DNA-directed DNA polymerase activity"/>
    <property type="evidence" value="ECO:0007669"/>
    <property type="project" value="UniProtKB-KW"/>
</dbReference>
<evidence type="ECO:0000256" key="7">
    <source>
        <dbReference type="ARBA" id="ARBA00022833"/>
    </source>
</evidence>
<dbReference type="EC" id="2.7.7.7" evidence="11"/>
<reference evidence="14 15" key="1">
    <citation type="submission" date="2017-07" db="EMBL/GenBank/DDBJ databases">
        <title>Mechanisms for carbon and nitrogen cycling indicate functional differentiation within the Candidate Phyla Radiation.</title>
        <authorList>
            <person name="Danczak R.E."/>
            <person name="Johnston M.D."/>
            <person name="Kenah C."/>
            <person name="Slattery M."/>
            <person name="Wrighton K.C."/>
            <person name="Wilkins M.J."/>
        </authorList>
    </citation>
    <scope>NUCLEOTIDE SEQUENCE [LARGE SCALE GENOMIC DNA]</scope>
    <source>
        <strain evidence="14">Athens1014_28</strain>
    </source>
</reference>
<dbReference type="Gene3D" id="3.40.50.300">
    <property type="entry name" value="P-loop containing nucleotide triphosphate hydrolases"/>
    <property type="match status" value="1"/>
</dbReference>
<dbReference type="Pfam" id="PF12169">
    <property type="entry name" value="DNA_pol3_gamma3"/>
    <property type="match status" value="1"/>
</dbReference>
<dbReference type="InterPro" id="IPR008921">
    <property type="entry name" value="DNA_pol3_clamp-load_cplx_C"/>
</dbReference>
<evidence type="ECO:0000256" key="9">
    <source>
        <dbReference type="ARBA" id="ARBA00022932"/>
    </source>
</evidence>
<dbReference type="GO" id="GO:0006261">
    <property type="term" value="P:DNA-templated DNA replication"/>
    <property type="evidence" value="ECO:0007669"/>
    <property type="project" value="TreeGrafter"/>
</dbReference>